<dbReference type="Proteomes" id="UP000053555">
    <property type="component" value="Unassembled WGS sequence"/>
</dbReference>
<evidence type="ECO:0000313" key="1">
    <source>
        <dbReference type="EMBL" id="KHN47265.1"/>
    </source>
</evidence>
<name>A0A0B2SQY1_GLYSO</name>
<reference evidence="1" key="1">
    <citation type="submission" date="2014-07" db="EMBL/GenBank/DDBJ databases">
        <title>Identification of a novel salt tolerance gene in wild soybean by whole-genome sequencing.</title>
        <authorList>
            <person name="Lam H.-M."/>
            <person name="Qi X."/>
            <person name="Li M.-W."/>
            <person name="Liu X."/>
            <person name="Xie M."/>
            <person name="Ni M."/>
            <person name="Xu X."/>
        </authorList>
    </citation>
    <scope>NUCLEOTIDE SEQUENCE [LARGE SCALE GENOMIC DNA]</scope>
    <source>
        <tissue evidence="1">Root</tissue>
    </source>
</reference>
<accession>A0A0B2SQY1</accession>
<dbReference type="EMBL" id="KN640858">
    <property type="protein sequence ID" value="KHN47265.1"/>
    <property type="molecule type" value="Genomic_DNA"/>
</dbReference>
<sequence>MLGNGKRINFLCDNWIQQNIASTLNILESYQQHLQALVANFISKNRWNLPSWDFPVWKPSDSRTLSFRQAFDFLYFANNAIPWAKMIWRPCIPSAKMLKPLIACFFIAPFPKQFGLGWNISFTLILTEVPYCICSLLPPEDFHTSYSLFCLLKMFHPLSNNKFDHNAMLPAVQEFSHLKVFGVDYHLRKPPNIKQVSWYPPIQCWINCNTDGATKGMSSIVGCGNIFRNHQVGIMGCFAMHIGN</sequence>
<protein>
    <submittedName>
        <fullName evidence="1">Uncharacterized protein</fullName>
    </submittedName>
</protein>
<proteinExistence type="predicted"/>
<organism evidence="1">
    <name type="scientific">Glycine soja</name>
    <name type="common">Wild soybean</name>
    <dbReference type="NCBI Taxonomy" id="3848"/>
    <lineage>
        <taxon>Eukaryota</taxon>
        <taxon>Viridiplantae</taxon>
        <taxon>Streptophyta</taxon>
        <taxon>Embryophyta</taxon>
        <taxon>Tracheophyta</taxon>
        <taxon>Spermatophyta</taxon>
        <taxon>Magnoliopsida</taxon>
        <taxon>eudicotyledons</taxon>
        <taxon>Gunneridae</taxon>
        <taxon>Pentapetalae</taxon>
        <taxon>rosids</taxon>
        <taxon>fabids</taxon>
        <taxon>Fabales</taxon>
        <taxon>Fabaceae</taxon>
        <taxon>Papilionoideae</taxon>
        <taxon>50 kb inversion clade</taxon>
        <taxon>NPAAA clade</taxon>
        <taxon>indigoferoid/millettioid clade</taxon>
        <taxon>Phaseoleae</taxon>
        <taxon>Glycine</taxon>
        <taxon>Glycine subgen. Soja</taxon>
    </lineage>
</organism>
<gene>
    <name evidence="1" type="ORF">glysoja_044773</name>
</gene>
<dbReference type="AlphaFoldDB" id="A0A0B2SQY1"/>